<dbReference type="PANTHER" id="PTHR35807:SF1">
    <property type="entry name" value="TRANSCRIPTIONAL REGULATOR REDD"/>
    <property type="match status" value="1"/>
</dbReference>
<comment type="caution">
    <text evidence="4">The sequence shown here is derived from an EMBL/GenBank/DDBJ whole genome shotgun (WGS) entry which is preliminary data.</text>
</comment>
<dbReference type="InterPro" id="IPR005158">
    <property type="entry name" value="BTAD"/>
</dbReference>
<organism evidence="4 5">
    <name type="scientific">Deinococcus humi</name>
    <dbReference type="NCBI Taxonomy" id="662880"/>
    <lineage>
        <taxon>Bacteria</taxon>
        <taxon>Thermotogati</taxon>
        <taxon>Deinococcota</taxon>
        <taxon>Deinococci</taxon>
        <taxon>Deinococcales</taxon>
        <taxon>Deinococcaceae</taxon>
        <taxon>Deinococcus</taxon>
    </lineage>
</organism>
<keyword evidence="4" id="KW-0238">DNA-binding</keyword>
<dbReference type="PANTHER" id="PTHR35807">
    <property type="entry name" value="TRANSCRIPTIONAL REGULATOR REDD-RELATED"/>
    <property type="match status" value="1"/>
</dbReference>
<accession>A0A7W8JUT6</accession>
<evidence type="ECO:0000313" key="4">
    <source>
        <dbReference type="EMBL" id="MBB5363642.1"/>
    </source>
</evidence>
<keyword evidence="1" id="KW-0805">Transcription regulation</keyword>
<protein>
    <submittedName>
        <fullName evidence="4">DNA-binding SARP family transcriptional activator</fullName>
    </submittedName>
</protein>
<dbReference type="SUPFAM" id="SSF52540">
    <property type="entry name" value="P-loop containing nucleoside triphosphate hydrolases"/>
    <property type="match status" value="1"/>
</dbReference>
<keyword evidence="2" id="KW-0804">Transcription</keyword>
<evidence type="ECO:0000256" key="1">
    <source>
        <dbReference type="ARBA" id="ARBA00023015"/>
    </source>
</evidence>
<dbReference type="InterPro" id="IPR019734">
    <property type="entry name" value="TPR_rpt"/>
</dbReference>
<dbReference type="InterPro" id="IPR027417">
    <property type="entry name" value="P-loop_NTPase"/>
</dbReference>
<dbReference type="InterPro" id="IPR051677">
    <property type="entry name" value="AfsR-DnrI-RedD_regulator"/>
</dbReference>
<dbReference type="SMART" id="SM00028">
    <property type="entry name" value="TPR"/>
    <property type="match status" value="3"/>
</dbReference>
<dbReference type="GO" id="GO:0003677">
    <property type="term" value="F:DNA binding"/>
    <property type="evidence" value="ECO:0007669"/>
    <property type="project" value="UniProtKB-KW"/>
</dbReference>
<feature type="domain" description="Bacterial transcriptional activator" evidence="3">
    <location>
        <begin position="89"/>
        <end position="226"/>
    </location>
</feature>
<dbReference type="Proteomes" id="UP000552709">
    <property type="component" value="Unassembled WGS sequence"/>
</dbReference>
<dbReference type="AlphaFoldDB" id="A0A7W8JUT6"/>
<proteinExistence type="predicted"/>
<dbReference type="SUPFAM" id="SSF48452">
    <property type="entry name" value="TPR-like"/>
    <property type="match status" value="2"/>
</dbReference>
<reference evidence="4 5" key="1">
    <citation type="submission" date="2020-08" db="EMBL/GenBank/DDBJ databases">
        <title>Genomic Encyclopedia of Type Strains, Phase IV (KMG-IV): sequencing the most valuable type-strain genomes for metagenomic binning, comparative biology and taxonomic classification.</title>
        <authorList>
            <person name="Goeker M."/>
        </authorList>
    </citation>
    <scope>NUCLEOTIDE SEQUENCE [LARGE SCALE GENOMIC DNA]</scope>
    <source>
        <strain evidence="4 5">DSM 27939</strain>
    </source>
</reference>
<dbReference type="EMBL" id="JACHFL010000006">
    <property type="protein sequence ID" value="MBB5363642.1"/>
    <property type="molecule type" value="Genomic_DNA"/>
</dbReference>
<sequence length="1035" mass="111368">MAHGSGWQLRLWDLPTLLDPHSRAQRCEGKVLALLAYLALEGSTPRARLADLLWPETGPASRNNLVVLLRRMHRAYGEPLCVDSGPLLSLETGVHIVRIPTIPAVDDPNRPVRPLPGLDTLKLPEFNVWLDARRLTLVEESARALREEARALTRRGIYLPALPLLAHAERIQPLSEETARERMRAEYLSGDVAAALRTHERLRRVLARELNVEPVSLTQRLAQEIGRGVQPEAGVLLACPPPTRLDAPRLVGRQEEWRAMADAWEAGRMILLTGQGGLGKSRLARDFIVGHVLHGSLQSEPFEHLIIQGRPSDGPVPYAALTRGLRSLLVNHANLPLSGAACRALGALLPERFEPHVAPAGDIAPALHSALRELCSALGTPCLLLDDLQLMDAASARALLALDSKGAARIIVCARADTLDASIAAVLNGVIESGRATVLKLPPLDPRQSEALLASLERPELATHAAQIAQRVGGLPIYLLEAARQVLTGRADLDTVHWSGRAEDLLVRRLEALSPEATQVARAAAVLAQNLRPELLADMLGLPLLTVAVIWQELQRLDVVRGDGFTHDLLRGALLSRIPGALLGLLHRAAARTLAREGAPYARCAAHWFAGGRMSEAAGALLEAGKQAAQRGLYREAAGQFGRAAELASGEGETDLVFAARHGQVDALYTLEDRVSEWRLRVGELQACARTPLERAQAQLQHARLLFALREEEEAARVTRTGLALAAQEGDRALEAELLEVLAGYELHRDLQAARVTLRRLGDLSRGLRRPELEAWALEGLGFAALTSDPREADALLRDAEALHLRTQPPPYAASATIKRGRAAFKLGAFPEALAHAQRARRQLGDTEGFRVVQLIGAYGEALASWALGDQPGAAALIRTWTQELGVPAETTPAEAGWRAALGVVSLWLYLEAGEFCKAQQVNERLCALPLPPTLHAEHNCALATLHVVAGNRDEALACLNEALITTQGHNDAYLHLRAAAQRATLLSDQASLQAVTASAHDQGLHGLSAALLGGAAPDPALALALRLGPSASGP</sequence>
<name>A0A7W8JUT6_9DEIO</name>
<evidence type="ECO:0000313" key="5">
    <source>
        <dbReference type="Proteomes" id="UP000552709"/>
    </source>
</evidence>
<dbReference type="SMART" id="SM01043">
    <property type="entry name" value="BTAD"/>
    <property type="match status" value="1"/>
</dbReference>
<keyword evidence="5" id="KW-1185">Reference proteome</keyword>
<dbReference type="RefSeq" id="WP_184132931.1">
    <property type="nucleotide sequence ID" value="NZ_JACHFL010000006.1"/>
</dbReference>
<evidence type="ECO:0000259" key="3">
    <source>
        <dbReference type="SMART" id="SM01043"/>
    </source>
</evidence>
<gene>
    <name evidence="4" type="ORF">HNQ08_002748</name>
</gene>
<evidence type="ECO:0000256" key="2">
    <source>
        <dbReference type="ARBA" id="ARBA00023163"/>
    </source>
</evidence>
<dbReference type="GO" id="GO:0006355">
    <property type="term" value="P:regulation of DNA-templated transcription"/>
    <property type="evidence" value="ECO:0007669"/>
    <property type="project" value="TreeGrafter"/>
</dbReference>
<dbReference type="Gene3D" id="1.25.40.10">
    <property type="entry name" value="Tetratricopeptide repeat domain"/>
    <property type="match status" value="2"/>
</dbReference>
<dbReference type="Pfam" id="PF03704">
    <property type="entry name" value="BTAD"/>
    <property type="match status" value="1"/>
</dbReference>
<dbReference type="InterPro" id="IPR011990">
    <property type="entry name" value="TPR-like_helical_dom_sf"/>
</dbReference>